<feature type="active site" description="Proton donor" evidence="5">
    <location>
        <position position="565"/>
    </location>
</feature>
<evidence type="ECO:0000313" key="11">
    <source>
        <dbReference type="Proteomes" id="UP000820818"/>
    </source>
</evidence>
<dbReference type="SMART" id="SM00065">
    <property type="entry name" value="GAF"/>
    <property type="match status" value="2"/>
</dbReference>
<dbReference type="AlphaFoldDB" id="A0AAD5KZC4"/>
<dbReference type="InterPro" id="IPR023088">
    <property type="entry name" value="PDEase"/>
</dbReference>
<dbReference type="Pfam" id="PF01590">
    <property type="entry name" value="GAF"/>
    <property type="match status" value="2"/>
</dbReference>
<feature type="domain" description="PDEase" evidence="9">
    <location>
        <begin position="488"/>
        <end position="787"/>
    </location>
</feature>
<dbReference type="InterPro" id="IPR029016">
    <property type="entry name" value="GAF-like_dom_sf"/>
</dbReference>
<accession>A0AAD5KZC4</accession>
<keyword evidence="8" id="KW-1133">Transmembrane helix</keyword>
<evidence type="ECO:0000256" key="2">
    <source>
        <dbReference type="ARBA" id="ARBA00022535"/>
    </source>
</evidence>
<gene>
    <name evidence="10" type="ORF">GHT06_010705</name>
</gene>
<dbReference type="CDD" id="cd00077">
    <property type="entry name" value="HDc"/>
    <property type="match status" value="1"/>
</dbReference>
<evidence type="ECO:0000256" key="3">
    <source>
        <dbReference type="ARBA" id="ARBA00022723"/>
    </source>
</evidence>
<dbReference type="Gene3D" id="3.30.450.40">
    <property type="match status" value="2"/>
</dbReference>
<comment type="caution">
    <text evidence="10">The sequence shown here is derived from an EMBL/GenBank/DDBJ whole genome shotgun (WGS) entry which is preliminary data.</text>
</comment>
<keyword evidence="8" id="KW-0812">Transmembrane</keyword>
<keyword evidence="11" id="KW-1185">Reference proteome</keyword>
<feature type="binding site" evidence="6">
    <location>
        <position position="569"/>
    </location>
    <ligand>
        <name>Zn(2+)</name>
        <dbReference type="ChEBI" id="CHEBI:29105"/>
        <label>1</label>
    </ligand>
</feature>
<evidence type="ECO:0000256" key="1">
    <source>
        <dbReference type="ARBA" id="ARBA00007648"/>
    </source>
</evidence>
<dbReference type="InterPro" id="IPR023174">
    <property type="entry name" value="PDEase_CS"/>
</dbReference>
<dbReference type="FunFam" id="3.30.450.40:FF:000243">
    <property type="entry name" value="Phosphodiesterase"/>
    <property type="match status" value="1"/>
</dbReference>
<dbReference type="FunFam" id="1.10.1300.10:FF:000003">
    <property type="entry name" value="Phosphodiesterase"/>
    <property type="match status" value="1"/>
</dbReference>
<dbReference type="PANTHER" id="PTHR11347">
    <property type="entry name" value="CYCLIC NUCLEOTIDE PHOSPHODIESTERASE"/>
    <property type="match status" value="1"/>
</dbReference>
<dbReference type="PROSITE" id="PS00126">
    <property type="entry name" value="PDEASE_I_1"/>
    <property type="match status" value="1"/>
</dbReference>
<sequence>MILRRWVTSEAYLSICVLLLAVYSVLILQSVKTTSSRQLCLPALPVFILFPRLIRDRVAGNESWIHAPPVDVLGVAPEMAEVTDQSDVFLSMVQDIATELDLHQLCHKILVNVGRLTAADRGSLFLVESVNGDHFSEEDLGTPYLVPKLFDVTVDSDFDDTLLKAALEAQPIPLGSGIAGHVALTKSGLRIVDAYRDERFLSEVDKRTGYVTHSILCLPILDRQGGVVGVAQMVNKKGTLDGFTSSDEEIFRRYLCFAGIGIQNARLFLRVQNEKQRNQVLLGLAQSIFQEQTSLKKLVELMMANARNYLHCRRIVIYVFSPSEASHGQEMDITSGFEYINDASASSQMGSSQQCEINLLSSAQLQESPFTHLARFVAEKRQVIRINEISDYSDCCPELAKLLRGVAAPINQFLSLPIYNAQSAVVGVVQLLNKVDGKSFTSSDKLAVESFALFCGMAIHNTQTYEKVSKLSAKQKVAIECLSYHSRANEEDVEQLENDVVPSAEYYNLTNYDFIDFELSDLDTCKAVLRMFIHCDLINTFHIPYKVLCRWILSVKKNYRPVKYHNWRHALNVAQTMFALLKTGKMEQFMTDLDILSLLVACLCHDLDHRGTNNAFQSKVMSPLAVLYSTSTMEHHHLDQCIMILSEESNNILQSLSPVQYRTAMHLIEHAILSTDLAVYFRKKNRFIDMVENGEFDWQDPDQKLLLCGMMMTGCDVSAIAKPWSIQHRVAKLVAEEFFEQGDMEKLQLNETPIVRVLPLHVPFWWFKRYNVVFAVITGNDGPGRER</sequence>
<reference evidence="10 11" key="1">
    <citation type="submission" date="2022-05" db="EMBL/GenBank/DDBJ databases">
        <title>A multi-omics perspective on studying reproductive biology in Daphnia sinensis.</title>
        <authorList>
            <person name="Jia J."/>
        </authorList>
    </citation>
    <scope>NUCLEOTIDE SEQUENCE [LARGE SCALE GENOMIC DNA]</scope>
    <source>
        <strain evidence="10 11">WSL</strain>
    </source>
</reference>
<evidence type="ECO:0000256" key="4">
    <source>
        <dbReference type="ARBA" id="ARBA00022801"/>
    </source>
</evidence>
<evidence type="ECO:0000313" key="10">
    <source>
        <dbReference type="EMBL" id="KAI9563247.1"/>
    </source>
</evidence>
<evidence type="ECO:0000256" key="8">
    <source>
        <dbReference type="SAM" id="Phobius"/>
    </source>
</evidence>
<dbReference type="SMART" id="SM00471">
    <property type="entry name" value="HDc"/>
    <property type="match status" value="1"/>
</dbReference>
<feature type="transmembrane region" description="Helical" evidence="8">
    <location>
        <begin position="12"/>
        <end position="31"/>
    </location>
</feature>
<dbReference type="InterPro" id="IPR003018">
    <property type="entry name" value="GAF"/>
</dbReference>
<dbReference type="InterPro" id="IPR002073">
    <property type="entry name" value="PDEase_catalytic_dom"/>
</dbReference>
<dbReference type="InterPro" id="IPR036971">
    <property type="entry name" value="PDEase_catalytic_dom_sf"/>
</dbReference>
<feature type="binding site" evidence="6">
    <location>
        <position position="606"/>
    </location>
    <ligand>
        <name>Zn(2+)</name>
        <dbReference type="ChEBI" id="CHEBI:29105"/>
        <label>1</label>
    </ligand>
</feature>
<protein>
    <recommendedName>
        <fullName evidence="7">Phosphodiesterase</fullName>
        <ecNumber evidence="7">3.1.4.-</ecNumber>
    </recommendedName>
</protein>
<feature type="binding site" evidence="6">
    <location>
        <position position="605"/>
    </location>
    <ligand>
        <name>Zn(2+)</name>
        <dbReference type="ChEBI" id="CHEBI:29105"/>
        <label>1</label>
    </ligand>
</feature>
<name>A0AAD5KZC4_9CRUS</name>
<dbReference type="SUPFAM" id="SSF55781">
    <property type="entry name" value="GAF domain-like"/>
    <property type="match status" value="2"/>
</dbReference>
<keyword evidence="4 7" id="KW-0378">Hydrolase</keyword>
<dbReference type="InterPro" id="IPR003607">
    <property type="entry name" value="HD/PDEase_dom"/>
</dbReference>
<dbReference type="Gene3D" id="1.10.1300.10">
    <property type="entry name" value="3'5'-cyclic nucleotide phosphodiesterase, catalytic domain"/>
    <property type="match status" value="1"/>
</dbReference>
<feature type="binding site" evidence="6">
    <location>
        <position position="606"/>
    </location>
    <ligand>
        <name>Zn(2+)</name>
        <dbReference type="ChEBI" id="CHEBI:29105"/>
        <label>2</label>
    </ligand>
</feature>
<feature type="binding site" evidence="6">
    <location>
        <position position="716"/>
    </location>
    <ligand>
        <name>Zn(2+)</name>
        <dbReference type="ChEBI" id="CHEBI:29105"/>
        <label>1</label>
    </ligand>
</feature>
<evidence type="ECO:0000259" key="9">
    <source>
        <dbReference type="PROSITE" id="PS51845"/>
    </source>
</evidence>
<comment type="similarity">
    <text evidence="1 7">Belongs to the cyclic nucleotide phosphodiesterase family.</text>
</comment>
<dbReference type="EC" id="3.1.4.-" evidence="7"/>
<evidence type="ECO:0000256" key="7">
    <source>
        <dbReference type="RuleBase" id="RU363067"/>
    </source>
</evidence>
<dbReference type="Proteomes" id="UP000820818">
    <property type="component" value="Linkage Group LG2"/>
</dbReference>
<dbReference type="Pfam" id="PF00233">
    <property type="entry name" value="PDEase_I"/>
    <property type="match status" value="1"/>
</dbReference>
<comment type="cofactor">
    <cofactor evidence="7">
        <name>a divalent metal cation</name>
        <dbReference type="ChEBI" id="CHEBI:60240"/>
    </cofactor>
    <text evidence="7">Binds 2 divalent metal cations per subunit. Site 1 may preferentially bind zinc ions, while site 2 has a preference for magnesium and/or manganese ions.</text>
</comment>
<proteinExistence type="inferred from homology"/>
<dbReference type="GO" id="GO:0007165">
    <property type="term" value="P:signal transduction"/>
    <property type="evidence" value="ECO:0007669"/>
    <property type="project" value="InterPro"/>
</dbReference>
<dbReference type="EMBL" id="WJBH02000002">
    <property type="protein sequence ID" value="KAI9563247.1"/>
    <property type="molecule type" value="Genomic_DNA"/>
</dbReference>
<evidence type="ECO:0000256" key="6">
    <source>
        <dbReference type="PIRSR" id="PIRSR623088-3"/>
    </source>
</evidence>
<dbReference type="PROSITE" id="PS51845">
    <property type="entry name" value="PDEASE_I_2"/>
    <property type="match status" value="1"/>
</dbReference>
<dbReference type="GO" id="GO:0046872">
    <property type="term" value="F:metal ion binding"/>
    <property type="evidence" value="ECO:0007669"/>
    <property type="project" value="UniProtKB-KW"/>
</dbReference>
<keyword evidence="3 6" id="KW-0479">Metal-binding</keyword>
<keyword evidence="8" id="KW-0472">Membrane</keyword>
<keyword evidence="2" id="KW-0140">cGMP</keyword>
<dbReference type="SUPFAM" id="SSF109604">
    <property type="entry name" value="HD-domain/PDEase-like"/>
    <property type="match status" value="1"/>
</dbReference>
<evidence type="ECO:0000256" key="5">
    <source>
        <dbReference type="PIRSR" id="PIRSR623088-1"/>
    </source>
</evidence>
<dbReference type="FunFam" id="3.30.450.40:FF:000005">
    <property type="entry name" value="Phosphodiesterase"/>
    <property type="match status" value="1"/>
</dbReference>
<organism evidence="10 11">
    <name type="scientific">Daphnia sinensis</name>
    <dbReference type="NCBI Taxonomy" id="1820382"/>
    <lineage>
        <taxon>Eukaryota</taxon>
        <taxon>Metazoa</taxon>
        <taxon>Ecdysozoa</taxon>
        <taxon>Arthropoda</taxon>
        <taxon>Crustacea</taxon>
        <taxon>Branchiopoda</taxon>
        <taxon>Diplostraca</taxon>
        <taxon>Cladocera</taxon>
        <taxon>Anomopoda</taxon>
        <taxon>Daphniidae</taxon>
        <taxon>Daphnia</taxon>
        <taxon>Daphnia similis group</taxon>
    </lineage>
</organism>
<dbReference type="PRINTS" id="PR00387">
    <property type="entry name" value="PDIESTERASE1"/>
</dbReference>
<dbReference type="GO" id="GO:0004114">
    <property type="term" value="F:3',5'-cyclic-nucleotide phosphodiesterase activity"/>
    <property type="evidence" value="ECO:0007669"/>
    <property type="project" value="InterPro"/>
</dbReference>